<dbReference type="InterPro" id="IPR039426">
    <property type="entry name" value="TonB-dep_rcpt-like"/>
</dbReference>
<name>A0A2S6GDP3_9GAMM</name>
<keyword evidence="5" id="KW-0410">Iron transport</keyword>
<dbReference type="PANTHER" id="PTHR32552:SF68">
    <property type="entry name" value="FERRICHROME OUTER MEMBRANE TRANSPORTER_PHAGE RECEPTOR"/>
    <property type="match status" value="1"/>
</dbReference>
<comment type="subcellular location">
    <subcellularLocation>
        <location evidence="1 14">Cell outer membrane</location>
        <topology evidence="1 14">Multi-pass membrane protein</topology>
    </subcellularLocation>
</comment>
<feature type="domain" description="TonB-dependent receptor plug" evidence="15">
    <location>
        <begin position="53"/>
        <end position="148"/>
    </location>
</feature>
<keyword evidence="12 16" id="KW-0675">Receptor</keyword>
<evidence type="ECO:0000256" key="7">
    <source>
        <dbReference type="ARBA" id="ARBA00022729"/>
    </source>
</evidence>
<sequence>MTLEKAPVSKAAGSTTLSGVTVKGQRQYDPNDPYNTDYAVPNANSATKTDTPIMETPVAVQVIPRAVMQDQQAVQVGDAVKNVSGVFQGATWGGFSEEFMIRGFNTSYANYLDGFRWPSSRLATANAERIEVVKGAAANLYGRIQPGGMINVVTKRPQATPYYALEQQFGSYDLYRTTADATGAVNKDGSLMYRLNLEYLSRNSFRDFAYTDRVFVAPSLTWKVSDRTQLDLDFIHSDENTLEDHGVVASTVTRRPVDIPISRFLGEPSMDKSNTKLYNTAVTLNHAFSDSWKMNARFNYLKRGVVDLQNEAPGALNLTTGTLTRNFYGVNNTGDSYGGTVNLNGKFSTWGLKHDVLGGWDFYSLD</sequence>
<dbReference type="EMBL" id="PTIY01000044">
    <property type="protein sequence ID" value="PPK63206.1"/>
    <property type="molecule type" value="Genomic_DNA"/>
</dbReference>
<evidence type="ECO:0000256" key="6">
    <source>
        <dbReference type="ARBA" id="ARBA00022692"/>
    </source>
</evidence>
<dbReference type="InterPro" id="IPR036942">
    <property type="entry name" value="Beta-barrel_TonB_sf"/>
</dbReference>
<keyword evidence="11 14" id="KW-0472">Membrane</keyword>
<dbReference type="PANTHER" id="PTHR32552">
    <property type="entry name" value="FERRICHROME IRON RECEPTOR-RELATED"/>
    <property type="match status" value="1"/>
</dbReference>
<evidence type="ECO:0000256" key="2">
    <source>
        <dbReference type="ARBA" id="ARBA00009810"/>
    </source>
</evidence>
<evidence type="ECO:0000256" key="9">
    <source>
        <dbReference type="ARBA" id="ARBA00023065"/>
    </source>
</evidence>
<evidence type="ECO:0000256" key="13">
    <source>
        <dbReference type="ARBA" id="ARBA00023237"/>
    </source>
</evidence>
<keyword evidence="3 14" id="KW-0813">Transport</keyword>
<organism evidence="16 17">
    <name type="scientific">Methylobacter tundripaludum</name>
    <dbReference type="NCBI Taxonomy" id="173365"/>
    <lineage>
        <taxon>Bacteria</taxon>
        <taxon>Pseudomonadati</taxon>
        <taxon>Pseudomonadota</taxon>
        <taxon>Gammaproteobacteria</taxon>
        <taxon>Methylococcales</taxon>
        <taxon>Methylococcaceae</taxon>
        <taxon>Methylobacter</taxon>
    </lineage>
</organism>
<dbReference type="FunFam" id="2.170.130.10:FF:000001">
    <property type="entry name" value="Catecholate siderophore TonB-dependent receptor"/>
    <property type="match status" value="1"/>
</dbReference>
<evidence type="ECO:0000256" key="11">
    <source>
        <dbReference type="ARBA" id="ARBA00023136"/>
    </source>
</evidence>
<comment type="caution">
    <text evidence="16">The sequence shown here is derived from an EMBL/GenBank/DDBJ whole genome shotgun (WGS) entry which is preliminary data.</text>
</comment>
<evidence type="ECO:0000259" key="15">
    <source>
        <dbReference type="Pfam" id="PF07715"/>
    </source>
</evidence>
<evidence type="ECO:0000256" key="10">
    <source>
        <dbReference type="ARBA" id="ARBA00023077"/>
    </source>
</evidence>
<dbReference type="SUPFAM" id="SSF56935">
    <property type="entry name" value="Porins"/>
    <property type="match status" value="1"/>
</dbReference>
<evidence type="ECO:0000313" key="16">
    <source>
        <dbReference type="EMBL" id="PPK63206.1"/>
    </source>
</evidence>
<evidence type="ECO:0000256" key="1">
    <source>
        <dbReference type="ARBA" id="ARBA00004571"/>
    </source>
</evidence>
<evidence type="ECO:0000313" key="17">
    <source>
        <dbReference type="Proteomes" id="UP000238071"/>
    </source>
</evidence>
<keyword evidence="9" id="KW-0406">Ion transport</keyword>
<keyword evidence="7" id="KW-0732">Signal</keyword>
<evidence type="ECO:0000256" key="3">
    <source>
        <dbReference type="ARBA" id="ARBA00022448"/>
    </source>
</evidence>
<keyword evidence="10" id="KW-0798">TonB box</keyword>
<comment type="similarity">
    <text evidence="2 14">Belongs to the TonB-dependent receptor family.</text>
</comment>
<protein>
    <submittedName>
        <fullName evidence="16">TonB-dependent receptor-like protein</fullName>
    </submittedName>
</protein>
<keyword evidence="13 14" id="KW-0998">Cell outer membrane</keyword>
<gene>
    <name evidence="16" type="ORF">B0F88_1441</name>
</gene>
<evidence type="ECO:0000256" key="14">
    <source>
        <dbReference type="PROSITE-ProRule" id="PRU01360"/>
    </source>
</evidence>
<proteinExistence type="inferred from homology"/>
<dbReference type="Proteomes" id="UP000238071">
    <property type="component" value="Unassembled WGS sequence"/>
</dbReference>
<keyword evidence="6 14" id="KW-0812">Transmembrane</keyword>
<keyword evidence="17" id="KW-1185">Reference proteome</keyword>
<dbReference type="GO" id="GO:0015344">
    <property type="term" value="F:siderophore uptake transmembrane transporter activity"/>
    <property type="evidence" value="ECO:0007669"/>
    <property type="project" value="TreeGrafter"/>
</dbReference>
<dbReference type="Pfam" id="PF07715">
    <property type="entry name" value="Plug"/>
    <property type="match status" value="1"/>
</dbReference>
<dbReference type="Gene3D" id="2.170.130.10">
    <property type="entry name" value="TonB-dependent receptor, plug domain"/>
    <property type="match status" value="1"/>
</dbReference>
<keyword evidence="8" id="KW-0408">Iron</keyword>
<dbReference type="GO" id="GO:0009279">
    <property type="term" value="C:cell outer membrane"/>
    <property type="evidence" value="ECO:0007669"/>
    <property type="project" value="UniProtKB-SubCell"/>
</dbReference>
<evidence type="ECO:0000256" key="12">
    <source>
        <dbReference type="ARBA" id="ARBA00023170"/>
    </source>
</evidence>
<feature type="non-terminal residue" evidence="16">
    <location>
        <position position="366"/>
    </location>
</feature>
<dbReference type="Gene3D" id="2.40.170.20">
    <property type="entry name" value="TonB-dependent receptor, beta-barrel domain"/>
    <property type="match status" value="1"/>
</dbReference>
<dbReference type="AlphaFoldDB" id="A0A2S6GDP3"/>
<evidence type="ECO:0000256" key="4">
    <source>
        <dbReference type="ARBA" id="ARBA00022452"/>
    </source>
</evidence>
<dbReference type="InterPro" id="IPR012910">
    <property type="entry name" value="Plug_dom"/>
</dbReference>
<evidence type="ECO:0000256" key="8">
    <source>
        <dbReference type="ARBA" id="ARBA00023004"/>
    </source>
</evidence>
<dbReference type="GO" id="GO:0015891">
    <property type="term" value="P:siderophore transport"/>
    <property type="evidence" value="ECO:0007669"/>
    <property type="project" value="UniProtKB-ARBA"/>
</dbReference>
<dbReference type="InterPro" id="IPR037066">
    <property type="entry name" value="Plug_dom_sf"/>
</dbReference>
<dbReference type="PROSITE" id="PS52016">
    <property type="entry name" value="TONB_DEPENDENT_REC_3"/>
    <property type="match status" value="1"/>
</dbReference>
<reference evidence="16 17" key="1">
    <citation type="submission" date="2018-02" db="EMBL/GenBank/DDBJ databases">
        <title>Subsurface microbial communities from deep shales in Ohio and West Virginia, USA.</title>
        <authorList>
            <person name="Wrighton K."/>
        </authorList>
    </citation>
    <scope>NUCLEOTIDE SEQUENCE [LARGE SCALE GENOMIC DNA]</scope>
    <source>
        <strain evidence="16 17">OWC-G53F</strain>
    </source>
</reference>
<keyword evidence="4 14" id="KW-1134">Transmembrane beta strand</keyword>
<evidence type="ECO:0000256" key="5">
    <source>
        <dbReference type="ARBA" id="ARBA00022496"/>
    </source>
</evidence>
<accession>A0A2S6GDP3</accession>